<dbReference type="Proteomes" id="UP000663831">
    <property type="component" value="Unassembled WGS sequence"/>
</dbReference>
<dbReference type="CDD" id="cd09917">
    <property type="entry name" value="F-box_SF"/>
    <property type="match status" value="1"/>
</dbReference>
<proteinExistence type="predicted"/>
<evidence type="ECO:0000259" key="1">
    <source>
        <dbReference type="PROSITE" id="PS50181"/>
    </source>
</evidence>
<dbReference type="EMBL" id="CAJMWV010000624">
    <property type="protein sequence ID" value="CAE6407932.1"/>
    <property type="molecule type" value="Genomic_DNA"/>
</dbReference>
<dbReference type="InterPro" id="IPR036047">
    <property type="entry name" value="F-box-like_dom_sf"/>
</dbReference>
<comment type="caution">
    <text evidence="2">The sequence shown here is derived from an EMBL/GenBank/DDBJ whole genome shotgun (WGS) entry which is preliminary data.</text>
</comment>
<dbReference type="SUPFAM" id="SSF81383">
    <property type="entry name" value="F-box domain"/>
    <property type="match status" value="1"/>
</dbReference>
<feature type="domain" description="F-box" evidence="1">
    <location>
        <begin position="1"/>
        <end position="45"/>
    </location>
</feature>
<dbReference type="Pfam" id="PF12937">
    <property type="entry name" value="F-box-like"/>
    <property type="match status" value="1"/>
</dbReference>
<organism evidence="2 3">
    <name type="scientific">Rhizoctonia solani</name>
    <dbReference type="NCBI Taxonomy" id="456999"/>
    <lineage>
        <taxon>Eukaryota</taxon>
        <taxon>Fungi</taxon>
        <taxon>Dikarya</taxon>
        <taxon>Basidiomycota</taxon>
        <taxon>Agaricomycotina</taxon>
        <taxon>Agaricomycetes</taxon>
        <taxon>Cantharellales</taxon>
        <taxon>Ceratobasidiaceae</taxon>
        <taxon>Rhizoctonia</taxon>
    </lineage>
</organism>
<reference evidence="2" key="1">
    <citation type="submission" date="2021-01" db="EMBL/GenBank/DDBJ databases">
        <authorList>
            <person name="Kaushik A."/>
        </authorList>
    </citation>
    <scope>NUCLEOTIDE SEQUENCE</scope>
    <source>
        <strain evidence="2">AG3-1AP</strain>
    </source>
</reference>
<dbReference type="PANTHER" id="PTHR38926:SF5">
    <property type="entry name" value="F-BOX AND LEUCINE-RICH REPEAT PROTEIN 6"/>
    <property type="match status" value="1"/>
</dbReference>
<dbReference type="Gene3D" id="1.20.1280.50">
    <property type="match status" value="1"/>
</dbReference>
<dbReference type="PROSITE" id="PS50181">
    <property type="entry name" value="FBOX"/>
    <property type="match status" value="1"/>
</dbReference>
<evidence type="ECO:0000313" key="3">
    <source>
        <dbReference type="Proteomes" id="UP000663831"/>
    </source>
</evidence>
<sequence>MASPTLPNEILAGVFGRLSPSCLAVASRVCRTWKTVAFPPLYQTVYLCLGTHLEQFVQRVLTEELGSLFSITAHLKGLVLDIEYRKNRQAEMIRKSDLDKLNAVIPRLTQLSSLSWNLMFVPEDPETFELFRSQCPKLDSVHIWIKGDIDFYSDQYDTLFDFKNLSHFSLTIRNMRKLIYSLSYSTIEAIARTINQAPSFDEDLLDPLTSLLDRCPQLSSLVLDIHNSEFKYSPATLVAALDDEHVFPLRRFYVRGCEDPDWMEFFENPESHPFRQFLRRHKGIEDLALGYFDETAHWKHIDPTEISQLFPVLKQFEGPAFLFKPLVLSILAEQVEKLVIVDKELRDEFSLTEIYNRNPSLPRLRKFGIWAKEIEEGILVNMLRTIVNGASGLEEIEIHPEIDSTNYGDVMKSITQIRGLRSVTLDDSILGAAAENDGKELEWDAFAEIIRRVCPRLQTIYRPIEKFDKENREKVWELKDGT</sequence>
<evidence type="ECO:0000313" key="2">
    <source>
        <dbReference type="EMBL" id="CAE6407932.1"/>
    </source>
</evidence>
<dbReference type="PANTHER" id="PTHR38926">
    <property type="entry name" value="F-BOX DOMAIN CONTAINING PROTEIN, EXPRESSED"/>
    <property type="match status" value="1"/>
</dbReference>
<accession>A0A8H2WYU0</accession>
<dbReference type="InterPro" id="IPR001810">
    <property type="entry name" value="F-box_dom"/>
</dbReference>
<name>A0A8H2WYU0_9AGAM</name>
<gene>
    <name evidence="2" type="ORF">RDB_LOCUS19794</name>
</gene>
<protein>
    <recommendedName>
        <fullName evidence="1">F-box domain-containing protein</fullName>
    </recommendedName>
</protein>
<dbReference type="AlphaFoldDB" id="A0A8H2WYU0"/>